<dbReference type="Gene3D" id="3.30.450.40">
    <property type="match status" value="1"/>
</dbReference>
<dbReference type="InterPro" id="IPR003018">
    <property type="entry name" value="GAF"/>
</dbReference>
<feature type="domain" description="GGDEF" evidence="1">
    <location>
        <begin position="224"/>
        <end position="354"/>
    </location>
</feature>
<protein>
    <submittedName>
        <fullName evidence="2">Diguanylate cyclase with GAF sensor</fullName>
    </submittedName>
</protein>
<dbReference type="CDD" id="cd01949">
    <property type="entry name" value="GGDEF"/>
    <property type="match status" value="1"/>
</dbReference>
<evidence type="ECO:0000313" key="2">
    <source>
        <dbReference type="EMBL" id="ADU37983.1"/>
    </source>
</evidence>
<name>E6V1Y0_VARPE</name>
<dbReference type="PROSITE" id="PS50887">
    <property type="entry name" value="GGDEF"/>
    <property type="match status" value="1"/>
</dbReference>
<dbReference type="InterPro" id="IPR029016">
    <property type="entry name" value="GAF-like_dom_sf"/>
</dbReference>
<dbReference type="InterPro" id="IPR000160">
    <property type="entry name" value="GGDEF_dom"/>
</dbReference>
<dbReference type="Proteomes" id="UP000008917">
    <property type="component" value="Chromosome"/>
</dbReference>
<dbReference type="eggNOG" id="COG3706">
    <property type="taxonomic scope" value="Bacteria"/>
</dbReference>
<reference evidence="2 3" key="2">
    <citation type="journal article" date="2013" name="Genome Announc.">
        <title>Genome of the Root-Associated Plant Growth-Promoting Bacterium Variovorax paradoxus Strain EPS.</title>
        <authorList>
            <person name="Han J.I."/>
            <person name="Spain J.C."/>
            <person name="Leadbetter J.R."/>
            <person name="Ovchinnikova G."/>
            <person name="Goodwin L.A."/>
            <person name="Han C.S."/>
            <person name="Woyke T."/>
            <person name="Davenport K.W."/>
            <person name="Orwin P.M."/>
        </authorList>
    </citation>
    <scope>NUCLEOTIDE SEQUENCE [LARGE SCALE GENOMIC DNA]</scope>
    <source>
        <strain evidence="2 3">EPS</strain>
    </source>
</reference>
<dbReference type="Pfam" id="PF00990">
    <property type="entry name" value="GGDEF"/>
    <property type="match status" value="1"/>
</dbReference>
<dbReference type="FunFam" id="3.30.70.270:FF:000001">
    <property type="entry name" value="Diguanylate cyclase domain protein"/>
    <property type="match status" value="1"/>
</dbReference>
<dbReference type="SMART" id="SM00267">
    <property type="entry name" value="GGDEF"/>
    <property type="match status" value="1"/>
</dbReference>
<dbReference type="KEGG" id="vpe:Varpa_3802"/>
<dbReference type="SUPFAM" id="SSF55781">
    <property type="entry name" value="GAF domain-like"/>
    <property type="match status" value="1"/>
</dbReference>
<dbReference type="PANTHER" id="PTHR43102:SF2">
    <property type="entry name" value="GAF DOMAIN-CONTAINING PROTEIN"/>
    <property type="match status" value="1"/>
</dbReference>
<reference evidence="3" key="1">
    <citation type="submission" date="2010-12" db="EMBL/GenBank/DDBJ databases">
        <title>Complete sequence of Variovorax paradoxus EPS.</title>
        <authorList>
            <consortium name="US DOE Joint Genome Institute"/>
            <person name="Lucas S."/>
            <person name="Copeland A."/>
            <person name="Lapidus A."/>
            <person name="Cheng J.-F."/>
            <person name="Goodwin L."/>
            <person name="Pitluck S."/>
            <person name="Teshima H."/>
            <person name="Detter J.C."/>
            <person name="Han C."/>
            <person name="Tapia R."/>
            <person name="Land M."/>
            <person name="Hauser L."/>
            <person name="Kyrpides N."/>
            <person name="Ivanova N."/>
            <person name="Ovchinnikova G."/>
            <person name="Orwin P."/>
            <person name="Han J.-I.G."/>
            <person name="Woyke T."/>
        </authorList>
    </citation>
    <scope>NUCLEOTIDE SEQUENCE [LARGE SCALE GENOMIC DNA]</scope>
    <source>
        <strain evidence="3">EPS</strain>
    </source>
</reference>
<dbReference type="SMART" id="SM00065">
    <property type="entry name" value="GAF"/>
    <property type="match status" value="1"/>
</dbReference>
<gene>
    <name evidence="2" type="ordered locus">Varpa_3802</name>
</gene>
<dbReference type="SUPFAM" id="SSF55073">
    <property type="entry name" value="Nucleotide cyclase"/>
    <property type="match status" value="1"/>
</dbReference>
<dbReference type="InterPro" id="IPR043128">
    <property type="entry name" value="Rev_trsase/Diguanyl_cyclase"/>
</dbReference>
<sequence>MNQSANPVPDEDTAPDAPTVLVGAGAAKPFNEEQRLAALHRYQVLDTTAEQAYDDVTTLASAVCKTPIALISLIDQDRQWFKSRVGLGVSETPRELAFCAHAILQPDEVFEVRDAQLDPRFAGSPLVTGEPGIRFYAGAPLVTADGLPIGTVCVIDREPRALAASERKALQSLARQVVAQLELRHAMAGLELESMTDPLTSLWNRRSLDRRLHAAWNLHVREAAPLSLLMIDLDHFKRINDAHGHPTGDRVLVQAAAIIRDQIGHDGLAARFGGEEFCVVLPGMDAGTAQQRAEQLRRALEDASWPDVKVTASIGVATATADEDGSPNVMLTRADRALYVAKRDGRNRVRHFEGWS</sequence>
<dbReference type="Pfam" id="PF01590">
    <property type="entry name" value="GAF"/>
    <property type="match status" value="1"/>
</dbReference>
<evidence type="ECO:0000259" key="1">
    <source>
        <dbReference type="PROSITE" id="PS50887"/>
    </source>
</evidence>
<organism evidence="2 3">
    <name type="scientific">Variovorax paradoxus (strain EPS)</name>
    <dbReference type="NCBI Taxonomy" id="595537"/>
    <lineage>
        <taxon>Bacteria</taxon>
        <taxon>Pseudomonadati</taxon>
        <taxon>Pseudomonadota</taxon>
        <taxon>Betaproteobacteria</taxon>
        <taxon>Burkholderiales</taxon>
        <taxon>Comamonadaceae</taxon>
        <taxon>Variovorax</taxon>
    </lineage>
</organism>
<dbReference type="GO" id="GO:0003824">
    <property type="term" value="F:catalytic activity"/>
    <property type="evidence" value="ECO:0007669"/>
    <property type="project" value="UniProtKB-ARBA"/>
</dbReference>
<proteinExistence type="predicted"/>
<dbReference type="HOGENOM" id="CLU_000445_11_32_4"/>
<dbReference type="PANTHER" id="PTHR43102">
    <property type="entry name" value="SLR1143 PROTEIN"/>
    <property type="match status" value="1"/>
</dbReference>
<dbReference type="InterPro" id="IPR029787">
    <property type="entry name" value="Nucleotide_cyclase"/>
</dbReference>
<dbReference type="STRING" id="595537.Varpa_3802"/>
<dbReference type="AlphaFoldDB" id="E6V1Y0"/>
<accession>E6V1Y0</accession>
<dbReference type="EMBL" id="CP002417">
    <property type="protein sequence ID" value="ADU37983.1"/>
    <property type="molecule type" value="Genomic_DNA"/>
</dbReference>
<dbReference type="NCBIfam" id="TIGR00254">
    <property type="entry name" value="GGDEF"/>
    <property type="match status" value="1"/>
</dbReference>
<dbReference type="Gene3D" id="3.30.70.270">
    <property type="match status" value="1"/>
</dbReference>
<evidence type="ECO:0000313" key="3">
    <source>
        <dbReference type="Proteomes" id="UP000008917"/>
    </source>
</evidence>